<name>A0A7W4PPS0_9PROT</name>
<gene>
    <name evidence="2" type="ORF">HLH28_11160</name>
</gene>
<organism evidence="2 3">
    <name type="scientific">Gluconacetobacter tumulisoli</name>
    <dbReference type="NCBI Taxonomy" id="1286189"/>
    <lineage>
        <taxon>Bacteria</taxon>
        <taxon>Pseudomonadati</taxon>
        <taxon>Pseudomonadota</taxon>
        <taxon>Alphaproteobacteria</taxon>
        <taxon>Acetobacterales</taxon>
        <taxon>Acetobacteraceae</taxon>
        <taxon>Gluconacetobacter</taxon>
    </lineage>
</organism>
<keyword evidence="3" id="KW-1185">Reference proteome</keyword>
<dbReference type="AlphaFoldDB" id="A0A7W4PPS0"/>
<accession>A0A7W4PPS0</accession>
<dbReference type="InterPro" id="IPR000182">
    <property type="entry name" value="GNAT_dom"/>
</dbReference>
<dbReference type="InterPro" id="IPR016181">
    <property type="entry name" value="Acyl_CoA_acyltransferase"/>
</dbReference>
<evidence type="ECO:0000259" key="1">
    <source>
        <dbReference type="PROSITE" id="PS51186"/>
    </source>
</evidence>
<reference evidence="2 3" key="1">
    <citation type="submission" date="2020-04" db="EMBL/GenBank/DDBJ databases">
        <title>Description of novel Gluconacetobacter.</title>
        <authorList>
            <person name="Sombolestani A."/>
        </authorList>
    </citation>
    <scope>NUCLEOTIDE SEQUENCE [LARGE SCALE GENOMIC DNA]</scope>
    <source>
        <strain evidence="2 3">LMG 27802</strain>
    </source>
</reference>
<dbReference type="PANTHER" id="PTHR43610:SF1">
    <property type="entry name" value="N-ACETYLTRANSFERASE DOMAIN-CONTAINING PROTEIN"/>
    <property type="match status" value="1"/>
</dbReference>
<dbReference type="RefSeq" id="WP_182959000.1">
    <property type="nucleotide sequence ID" value="NZ_JABEQM010000008.1"/>
</dbReference>
<feature type="domain" description="N-acetyltransferase" evidence="1">
    <location>
        <begin position="19"/>
        <end position="185"/>
    </location>
</feature>
<proteinExistence type="predicted"/>
<evidence type="ECO:0000313" key="2">
    <source>
        <dbReference type="EMBL" id="MBB2202121.1"/>
    </source>
</evidence>
<dbReference type="PROSITE" id="PS51186">
    <property type="entry name" value="GNAT"/>
    <property type="match status" value="1"/>
</dbReference>
<keyword evidence="2" id="KW-0808">Transferase</keyword>
<evidence type="ECO:0000313" key="3">
    <source>
        <dbReference type="Proteomes" id="UP000578030"/>
    </source>
</evidence>
<dbReference type="EMBL" id="JABEQM010000008">
    <property type="protein sequence ID" value="MBB2202121.1"/>
    <property type="molecule type" value="Genomic_DNA"/>
</dbReference>
<dbReference type="SUPFAM" id="SSF55729">
    <property type="entry name" value="Acyl-CoA N-acyltransferases (Nat)"/>
    <property type="match status" value="1"/>
</dbReference>
<dbReference type="Proteomes" id="UP000578030">
    <property type="component" value="Unassembled WGS sequence"/>
</dbReference>
<protein>
    <submittedName>
        <fullName evidence="2">GNAT family N-acetyltransferase</fullName>
    </submittedName>
</protein>
<sequence length="199" mass="22262">MSDSLPRRLSPVTLTGRHVQLVPLSPAHHDGLVEAVRDGSLWTLWYTSIPDPDGMAAEIARRLRLADEGRMLPFTVISLPDRRIAGMTTFMNIDVAGPRVEIGSTWYARAVQRTALNTEAKLLLLGHAFDDLDCLAVELRTHVLNQRSRRAIERIGARLDGILRRHTRTQDGTVRDTCVYSITAPEWPAVRSHLRSLLG</sequence>
<dbReference type="Gene3D" id="3.40.630.30">
    <property type="match status" value="1"/>
</dbReference>
<dbReference type="Pfam" id="PF13302">
    <property type="entry name" value="Acetyltransf_3"/>
    <property type="match status" value="1"/>
</dbReference>
<dbReference type="PANTHER" id="PTHR43610">
    <property type="entry name" value="BLL6696 PROTEIN"/>
    <property type="match status" value="1"/>
</dbReference>
<dbReference type="GO" id="GO:0016747">
    <property type="term" value="F:acyltransferase activity, transferring groups other than amino-acyl groups"/>
    <property type="evidence" value="ECO:0007669"/>
    <property type="project" value="InterPro"/>
</dbReference>
<comment type="caution">
    <text evidence="2">The sequence shown here is derived from an EMBL/GenBank/DDBJ whole genome shotgun (WGS) entry which is preliminary data.</text>
</comment>